<proteinExistence type="predicted"/>
<dbReference type="EMBL" id="AYGX02000113">
    <property type="protein sequence ID" value="KRO26691.1"/>
    <property type="molecule type" value="Genomic_DNA"/>
</dbReference>
<comment type="caution">
    <text evidence="2">The sequence shown here is derived from an EMBL/GenBank/DDBJ whole genome shotgun (WGS) entry which is preliminary data.</text>
</comment>
<reference evidence="2 3" key="1">
    <citation type="journal article" date="2015" name="Genome Announc.">
        <title>Expanding the biotechnology potential of lactobacilli through comparative genomics of 213 strains and associated genera.</title>
        <authorList>
            <person name="Sun Z."/>
            <person name="Harris H.M."/>
            <person name="McCann A."/>
            <person name="Guo C."/>
            <person name="Argimon S."/>
            <person name="Zhang W."/>
            <person name="Yang X."/>
            <person name="Jeffery I.B."/>
            <person name="Cooney J.C."/>
            <person name="Kagawa T.F."/>
            <person name="Liu W."/>
            <person name="Song Y."/>
            <person name="Salvetti E."/>
            <person name="Wrobel A."/>
            <person name="Rasinkangas P."/>
            <person name="Parkhill J."/>
            <person name="Rea M.C."/>
            <person name="O'Sullivan O."/>
            <person name="Ritari J."/>
            <person name="Douillard F.P."/>
            <person name="Paul Ross R."/>
            <person name="Yang R."/>
            <person name="Briner A.E."/>
            <person name="Felis G.E."/>
            <person name="de Vos W.M."/>
            <person name="Barrangou R."/>
            <person name="Klaenhammer T.R."/>
            <person name="Caufield P.W."/>
            <person name="Cui Y."/>
            <person name="Zhang H."/>
            <person name="O'Toole P.W."/>
        </authorList>
    </citation>
    <scope>NUCLEOTIDE SEQUENCE [LARGE SCALE GENOMIC DNA]</scope>
    <source>
        <strain evidence="2 3">DSM 21115</strain>
    </source>
</reference>
<feature type="transmembrane region" description="Helical" evidence="1">
    <location>
        <begin position="24"/>
        <end position="45"/>
    </location>
</feature>
<dbReference type="RefSeq" id="WP_024624490.1">
    <property type="nucleotide sequence ID" value="NZ_AYGX02000113.1"/>
</dbReference>
<keyword evidence="1" id="KW-1133">Transmembrane helix</keyword>
<evidence type="ECO:0008006" key="4">
    <source>
        <dbReference type="Google" id="ProtNLM"/>
    </source>
</evidence>
<dbReference type="Proteomes" id="UP000050920">
    <property type="component" value="Unassembled WGS sequence"/>
</dbReference>
<dbReference type="InterPro" id="IPR032083">
    <property type="entry name" value="DUF4811"/>
</dbReference>
<sequence>MILVVLVLCTIALFLTFVYMRSSALRLVLTAIFTLGLIASLVLVVENDSQHYGMTKVTTTKTTTLKSASSSSSMDMLLYQSVGTADKHRVYIYKQTSNQKKVSHTAADIKVANHVKTTTGATKLVTKSTRWEYKNSTAKFWFGLADNDHKLIKRTNTFYVKKNWVVLSTTQAKALSKLAKQQASTLKARAKVYVQNKVQAAMVKNPSMSKTQLAKLEKQAAAEYQASAMKSMIAEAKSSTK</sequence>
<evidence type="ECO:0000313" key="3">
    <source>
        <dbReference type="Proteomes" id="UP000050920"/>
    </source>
</evidence>
<evidence type="ECO:0000313" key="2">
    <source>
        <dbReference type="EMBL" id="KRO26691.1"/>
    </source>
</evidence>
<keyword evidence="3" id="KW-1185">Reference proteome</keyword>
<keyword evidence="1" id="KW-0472">Membrane</keyword>
<dbReference type="Pfam" id="PF16069">
    <property type="entry name" value="DUF4811"/>
    <property type="match status" value="1"/>
</dbReference>
<organism evidence="2 3">
    <name type="scientific">Lactiplantibacillus fabifermentans DSM 21115</name>
    <dbReference type="NCBI Taxonomy" id="1413187"/>
    <lineage>
        <taxon>Bacteria</taxon>
        <taxon>Bacillati</taxon>
        <taxon>Bacillota</taxon>
        <taxon>Bacilli</taxon>
        <taxon>Lactobacillales</taxon>
        <taxon>Lactobacillaceae</taxon>
        <taxon>Lactiplantibacillus</taxon>
    </lineage>
</organism>
<evidence type="ECO:0000256" key="1">
    <source>
        <dbReference type="SAM" id="Phobius"/>
    </source>
</evidence>
<name>A0A0R2NRY6_9LACO</name>
<keyword evidence="1" id="KW-0812">Transmembrane</keyword>
<accession>A0A0R2NRY6</accession>
<protein>
    <recommendedName>
        <fullName evidence="4">DUF4811 domain-containing protein</fullName>
    </recommendedName>
</protein>
<gene>
    <name evidence="2" type="ORF">DY78_GL000729</name>
</gene>
<dbReference type="AlphaFoldDB" id="A0A0R2NRY6"/>